<keyword evidence="2" id="KW-0472">Membrane</keyword>
<keyword evidence="2" id="KW-0812">Transmembrane</keyword>
<dbReference type="Pfam" id="PF13432">
    <property type="entry name" value="TPR_16"/>
    <property type="match status" value="1"/>
</dbReference>
<feature type="transmembrane region" description="Helical" evidence="2">
    <location>
        <begin position="167"/>
        <end position="183"/>
    </location>
</feature>
<evidence type="ECO:0000256" key="1">
    <source>
        <dbReference type="PROSITE-ProRule" id="PRU00339"/>
    </source>
</evidence>
<feature type="transmembrane region" description="Helical" evidence="2">
    <location>
        <begin position="110"/>
        <end position="132"/>
    </location>
</feature>
<dbReference type="GO" id="GO:0000030">
    <property type="term" value="F:mannosyltransferase activity"/>
    <property type="evidence" value="ECO:0007669"/>
    <property type="project" value="TreeGrafter"/>
</dbReference>
<dbReference type="InterPro" id="IPR052384">
    <property type="entry name" value="TMTC_O-mannosyltransferase"/>
</dbReference>
<dbReference type="PROSITE" id="PS50293">
    <property type="entry name" value="TPR_REGION"/>
    <property type="match status" value="1"/>
</dbReference>
<dbReference type="InterPro" id="IPR011990">
    <property type="entry name" value="TPR-like_helical_dom_sf"/>
</dbReference>
<dbReference type="AlphaFoldDB" id="A0A3A4PCI6"/>
<evidence type="ECO:0000313" key="4">
    <source>
        <dbReference type="Proteomes" id="UP000265882"/>
    </source>
</evidence>
<dbReference type="PANTHER" id="PTHR44216:SF3">
    <property type="entry name" value="PROTEIN O-MANNOSYL-TRANSFERASE TMTC2"/>
    <property type="match status" value="1"/>
</dbReference>
<feature type="transmembrane region" description="Helical" evidence="2">
    <location>
        <begin position="27"/>
        <end position="45"/>
    </location>
</feature>
<feature type="repeat" description="TPR" evidence="1">
    <location>
        <begin position="430"/>
        <end position="463"/>
    </location>
</feature>
<dbReference type="PROSITE" id="PS50005">
    <property type="entry name" value="TPR"/>
    <property type="match status" value="3"/>
</dbReference>
<feature type="transmembrane region" description="Helical" evidence="2">
    <location>
        <begin position="306"/>
        <end position="326"/>
    </location>
</feature>
<evidence type="ECO:0000256" key="2">
    <source>
        <dbReference type="SAM" id="Phobius"/>
    </source>
</evidence>
<sequence>MEMAEKAAEKQRQGPSFSLRLTAKRRAWVFAAAAILSVLVYANSLRNDFVWDDNDLIVDNPAVHSLSHVPSFFTGHFWSQSNQPSARGYYRPAVLLSYALDYAVWGKNPAGFHLTNMLLHSIAAALVSLLVLQLTEKVAAALVAGVFFAVLPVHVESVAFISGRTDVLATVFVLLSLCLYLAERESGRLSYKLPLALLLFGAGLLSKEVAAVLPLLLLAVETAKPAAVPARRKLLLHTPFWLILAGYLALRFGLLHINPRIEGRLSAIEVLLTMPSVVLDYLRLLVAPVNLCADYVVRVQRSITTANLGALGILVLGTIAVFFLLMKKQLFGLFLVWILLCLLPVLQIVPISVLKAERFLYLPSVGYCAIVGLLSASILDDGGRRKNQFAMIGLLILVVLFASKTRSRNSCWRNSLTLYRSTAACAPDNFRVQYNLGNIYFRLGHVELALAHTRTAYSLKPDFSPIPYNLGVMYEAAERKEDAEQMYRQAIRLDPDYALAHNNLGALLFSRGEYQEAEAEWLKALSLEPDLESAKQGLLLLHRYNSGGREK</sequence>
<proteinExistence type="predicted"/>
<dbReference type="SUPFAM" id="SSF48452">
    <property type="entry name" value="TPR-like"/>
    <property type="match status" value="1"/>
</dbReference>
<dbReference type="Gene3D" id="1.25.40.10">
    <property type="entry name" value="Tetratricopeptide repeat domain"/>
    <property type="match status" value="1"/>
</dbReference>
<name>A0A3A4PCI6_ABYX5</name>
<keyword evidence="2" id="KW-1133">Transmembrane helix</keyword>
<dbReference type="SMART" id="SM00028">
    <property type="entry name" value="TPR"/>
    <property type="match status" value="3"/>
</dbReference>
<evidence type="ECO:0000313" key="3">
    <source>
        <dbReference type="EMBL" id="RJP25661.1"/>
    </source>
</evidence>
<reference evidence="3 4" key="1">
    <citation type="journal article" date="2017" name="ISME J.">
        <title>Energy and carbon metabolisms in a deep terrestrial subsurface fluid microbial community.</title>
        <authorList>
            <person name="Momper L."/>
            <person name="Jungbluth S.P."/>
            <person name="Lee M.D."/>
            <person name="Amend J.P."/>
        </authorList>
    </citation>
    <scope>NUCLEOTIDE SEQUENCE [LARGE SCALE GENOMIC DNA]</scope>
    <source>
        <strain evidence="3">SURF_5</strain>
    </source>
</reference>
<feature type="transmembrane region" description="Helical" evidence="2">
    <location>
        <begin position="386"/>
        <end position="403"/>
    </location>
</feature>
<dbReference type="PANTHER" id="PTHR44216">
    <property type="entry name" value="PROTEIN O-MANNOSYL-TRANSFERASE TMTC2"/>
    <property type="match status" value="1"/>
</dbReference>
<feature type="repeat" description="TPR" evidence="1">
    <location>
        <begin position="498"/>
        <end position="531"/>
    </location>
</feature>
<dbReference type="Proteomes" id="UP000265882">
    <property type="component" value="Unassembled WGS sequence"/>
</dbReference>
<organism evidence="3 4">
    <name type="scientific">Abyssobacteria bacterium (strain SURF_5)</name>
    <dbReference type="NCBI Taxonomy" id="2093360"/>
    <lineage>
        <taxon>Bacteria</taxon>
        <taxon>Pseudomonadati</taxon>
        <taxon>Candidatus Hydrogenedentota</taxon>
        <taxon>Candidatus Abyssobacteria</taxon>
    </lineage>
</organism>
<dbReference type="InterPro" id="IPR019734">
    <property type="entry name" value="TPR_rpt"/>
</dbReference>
<comment type="caution">
    <text evidence="3">The sequence shown here is derived from an EMBL/GenBank/DDBJ whole genome shotgun (WGS) entry which is preliminary data.</text>
</comment>
<dbReference type="GO" id="GO:0035269">
    <property type="term" value="P:protein O-linked glycosylation via mannose"/>
    <property type="evidence" value="ECO:0007669"/>
    <property type="project" value="TreeGrafter"/>
</dbReference>
<feature type="transmembrane region" description="Helical" evidence="2">
    <location>
        <begin position="359"/>
        <end position="379"/>
    </location>
</feature>
<feature type="transmembrane region" description="Helical" evidence="2">
    <location>
        <begin position="195"/>
        <end position="220"/>
    </location>
</feature>
<protein>
    <submittedName>
        <fullName evidence="3">Tetratricopeptide repeat protein</fullName>
    </submittedName>
</protein>
<dbReference type="Pfam" id="PF13181">
    <property type="entry name" value="TPR_8"/>
    <property type="match status" value="1"/>
</dbReference>
<accession>A0A3A4PCI6</accession>
<feature type="repeat" description="TPR" evidence="1">
    <location>
        <begin position="464"/>
        <end position="497"/>
    </location>
</feature>
<dbReference type="EMBL" id="QZKU01000019">
    <property type="protein sequence ID" value="RJP25661.1"/>
    <property type="molecule type" value="Genomic_DNA"/>
</dbReference>
<feature type="transmembrane region" description="Helical" evidence="2">
    <location>
        <begin position="139"/>
        <end position="161"/>
    </location>
</feature>
<keyword evidence="1" id="KW-0802">TPR repeat</keyword>
<feature type="transmembrane region" description="Helical" evidence="2">
    <location>
        <begin position="333"/>
        <end position="353"/>
    </location>
</feature>
<feature type="transmembrane region" description="Helical" evidence="2">
    <location>
        <begin position="240"/>
        <end position="258"/>
    </location>
</feature>
<gene>
    <name evidence="3" type="ORF">C4520_01950</name>
</gene>